<sequence length="98" mass="11329">MHDFIMLDTWCQWYNWKLHDRCLSYTKGKPSAPPHHPIAAAAATCHACRYSSQSQLTRQPTHYFLHPAVLGQAFCSSSSPDHRAYQRTWRCSSKSQFT</sequence>
<dbReference type="EMBL" id="GGEC01000879">
    <property type="protein sequence ID" value="MBW81362.1"/>
    <property type="molecule type" value="Transcribed_RNA"/>
</dbReference>
<dbReference type="AlphaFoldDB" id="A0A2P2IJF3"/>
<accession>A0A2P2IJF3</accession>
<protein>
    <submittedName>
        <fullName evidence="1">Uncharacterized protein MANES_04G014300</fullName>
    </submittedName>
</protein>
<organism evidence="1">
    <name type="scientific">Rhizophora mucronata</name>
    <name type="common">Asiatic mangrove</name>
    <dbReference type="NCBI Taxonomy" id="61149"/>
    <lineage>
        <taxon>Eukaryota</taxon>
        <taxon>Viridiplantae</taxon>
        <taxon>Streptophyta</taxon>
        <taxon>Embryophyta</taxon>
        <taxon>Tracheophyta</taxon>
        <taxon>Spermatophyta</taxon>
        <taxon>Magnoliopsida</taxon>
        <taxon>eudicotyledons</taxon>
        <taxon>Gunneridae</taxon>
        <taxon>Pentapetalae</taxon>
        <taxon>rosids</taxon>
        <taxon>fabids</taxon>
        <taxon>Malpighiales</taxon>
        <taxon>Rhizophoraceae</taxon>
        <taxon>Rhizophora</taxon>
    </lineage>
</organism>
<evidence type="ECO:0000313" key="1">
    <source>
        <dbReference type="EMBL" id="MBW81362.1"/>
    </source>
</evidence>
<proteinExistence type="predicted"/>
<reference evidence="1" key="1">
    <citation type="submission" date="2018-02" db="EMBL/GenBank/DDBJ databases">
        <title>Rhizophora mucronata_Transcriptome.</title>
        <authorList>
            <person name="Meera S.P."/>
            <person name="Sreeshan A."/>
            <person name="Augustine A."/>
        </authorList>
    </citation>
    <scope>NUCLEOTIDE SEQUENCE</scope>
    <source>
        <tissue evidence="1">Leaf</tissue>
    </source>
</reference>
<name>A0A2P2IJF3_RHIMU</name>